<name>A0A4Y2HXY8_ARAVE</name>
<comment type="caution">
    <text evidence="1">The sequence shown here is derived from an EMBL/GenBank/DDBJ whole genome shotgun (WGS) entry which is preliminary data.</text>
</comment>
<gene>
    <name evidence="1" type="ORF">AVEN_198632_1</name>
</gene>
<reference evidence="1 2" key="1">
    <citation type="journal article" date="2019" name="Sci. Rep.">
        <title>Orb-weaving spider Araneus ventricosus genome elucidates the spidroin gene catalogue.</title>
        <authorList>
            <person name="Kono N."/>
            <person name="Nakamura H."/>
            <person name="Ohtoshi R."/>
            <person name="Moran D.A.P."/>
            <person name="Shinohara A."/>
            <person name="Yoshida Y."/>
            <person name="Fujiwara M."/>
            <person name="Mori M."/>
            <person name="Tomita M."/>
            <person name="Arakawa K."/>
        </authorList>
    </citation>
    <scope>NUCLEOTIDE SEQUENCE [LARGE SCALE GENOMIC DNA]</scope>
</reference>
<dbReference type="Proteomes" id="UP000499080">
    <property type="component" value="Unassembled WGS sequence"/>
</dbReference>
<proteinExistence type="predicted"/>
<evidence type="ECO:0000313" key="1">
    <source>
        <dbReference type="EMBL" id="GBM70291.1"/>
    </source>
</evidence>
<dbReference type="AlphaFoldDB" id="A0A4Y2HXY8"/>
<keyword evidence="2" id="KW-1185">Reference proteome</keyword>
<protein>
    <recommendedName>
        <fullName evidence="3">CCHC-type domain-containing protein</fullName>
    </recommendedName>
</protein>
<evidence type="ECO:0000313" key="2">
    <source>
        <dbReference type="Proteomes" id="UP000499080"/>
    </source>
</evidence>
<dbReference type="PANTHER" id="PTHR33198:SF19">
    <property type="entry name" value="CCHC-TYPE DOMAIN-CONTAINING PROTEIN"/>
    <property type="match status" value="1"/>
</dbReference>
<dbReference type="EMBL" id="BGPR01002243">
    <property type="protein sequence ID" value="GBM70291.1"/>
    <property type="molecule type" value="Genomic_DNA"/>
</dbReference>
<accession>A0A4Y2HXY8</accession>
<dbReference type="OrthoDB" id="8195376at2759"/>
<sequence length="160" mass="19001">MKQKPHEKFQEFYTRLKLAAEDCNYDKPERMLRDKIEQGINDNPLQERLLRETSRKPKTLQEIVSECKSAELSKDQSKVMNALDRHREVNAVKKEKERRLLEKEEKETHKFGSFNANNQIYLCKKCNLGHSYGKCPAYETACKNCGLKNHWEITRRNKKK</sequence>
<evidence type="ECO:0008006" key="3">
    <source>
        <dbReference type="Google" id="ProtNLM"/>
    </source>
</evidence>
<organism evidence="1 2">
    <name type="scientific">Araneus ventricosus</name>
    <name type="common">Orbweaver spider</name>
    <name type="synonym">Epeira ventricosa</name>
    <dbReference type="NCBI Taxonomy" id="182803"/>
    <lineage>
        <taxon>Eukaryota</taxon>
        <taxon>Metazoa</taxon>
        <taxon>Ecdysozoa</taxon>
        <taxon>Arthropoda</taxon>
        <taxon>Chelicerata</taxon>
        <taxon>Arachnida</taxon>
        <taxon>Araneae</taxon>
        <taxon>Araneomorphae</taxon>
        <taxon>Entelegynae</taxon>
        <taxon>Araneoidea</taxon>
        <taxon>Araneidae</taxon>
        <taxon>Araneus</taxon>
    </lineage>
</organism>
<dbReference type="PANTHER" id="PTHR33198">
    <property type="entry name" value="ANK_REP_REGION DOMAIN-CONTAINING PROTEIN-RELATED"/>
    <property type="match status" value="1"/>
</dbReference>